<feature type="chain" id="PRO_5016922375" evidence="1">
    <location>
        <begin position="26"/>
        <end position="139"/>
    </location>
</feature>
<evidence type="ECO:0000256" key="1">
    <source>
        <dbReference type="SAM" id="SignalP"/>
    </source>
</evidence>
<keyword evidence="3" id="KW-1185">Reference proteome</keyword>
<dbReference type="RefSeq" id="WP_114984905.1">
    <property type="nucleotide sequence ID" value="NZ_CP027806.1"/>
</dbReference>
<dbReference type="Proteomes" id="UP000254808">
    <property type="component" value="Chromosome"/>
</dbReference>
<protein>
    <submittedName>
        <fullName evidence="2">Uncharacterized protein</fullName>
    </submittedName>
</protein>
<dbReference type="PROSITE" id="PS51257">
    <property type="entry name" value="PROKAR_LIPOPROTEIN"/>
    <property type="match status" value="1"/>
</dbReference>
<dbReference type="KEGG" id="cprv:CYPRO_2505"/>
<accession>A0A345UMP5</accession>
<feature type="signal peptide" evidence="1">
    <location>
        <begin position="1"/>
        <end position="25"/>
    </location>
</feature>
<evidence type="ECO:0000313" key="3">
    <source>
        <dbReference type="Proteomes" id="UP000254808"/>
    </source>
</evidence>
<evidence type="ECO:0000313" key="2">
    <source>
        <dbReference type="EMBL" id="AXJ01747.1"/>
    </source>
</evidence>
<gene>
    <name evidence="2" type="ORF">CYPRO_2505</name>
</gene>
<dbReference type="AlphaFoldDB" id="A0A345UMP5"/>
<sequence>MKYLSISIFTTLLLALILSGCSSSGSDSEPGLDGDLTIEVQAPAESAFFLTYYTWDGNTGDFNSETITIPQSGLFEYNVEGSDFVGFGIILGPIGDVEAVNLALLSDGEIIAETDQPVADGAYELEFGTIPDELPSSIE</sequence>
<organism evidence="2 3">
    <name type="scientific">Cyclonatronum proteinivorum</name>
    <dbReference type="NCBI Taxonomy" id="1457365"/>
    <lineage>
        <taxon>Bacteria</taxon>
        <taxon>Pseudomonadati</taxon>
        <taxon>Balneolota</taxon>
        <taxon>Balneolia</taxon>
        <taxon>Balneolales</taxon>
        <taxon>Cyclonatronaceae</taxon>
        <taxon>Cyclonatronum</taxon>
    </lineage>
</organism>
<dbReference type="EMBL" id="CP027806">
    <property type="protein sequence ID" value="AXJ01747.1"/>
    <property type="molecule type" value="Genomic_DNA"/>
</dbReference>
<reference evidence="2 3" key="1">
    <citation type="submission" date="2018-03" db="EMBL/GenBank/DDBJ databases">
        <title>Phenotypic and genomic properties of Cyclonatronum proteinivorum gen. nov., sp. nov., a haloalkaliphilic bacteroidete from soda lakes possessing Na+-translocating rhodopsin.</title>
        <authorList>
            <person name="Toshchakov S.V."/>
            <person name="Korzhenkov A."/>
            <person name="Samarov N.I."/>
            <person name="Kublanov I.V."/>
            <person name="Muntyan M.S."/>
            <person name="Sorokin D.Y."/>
        </authorList>
    </citation>
    <scope>NUCLEOTIDE SEQUENCE [LARGE SCALE GENOMIC DNA]</scope>
    <source>
        <strain evidence="2 3">Omega</strain>
    </source>
</reference>
<keyword evidence="1" id="KW-0732">Signal</keyword>
<proteinExistence type="predicted"/>
<name>A0A345UMP5_9BACT</name>